<keyword evidence="2" id="KW-1185">Reference proteome</keyword>
<dbReference type="Proteomes" id="UP000784294">
    <property type="component" value="Unassembled WGS sequence"/>
</dbReference>
<dbReference type="AlphaFoldDB" id="A0A448WRW3"/>
<organism evidence="1 2">
    <name type="scientific">Protopolystoma xenopodis</name>
    <dbReference type="NCBI Taxonomy" id="117903"/>
    <lineage>
        <taxon>Eukaryota</taxon>
        <taxon>Metazoa</taxon>
        <taxon>Spiralia</taxon>
        <taxon>Lophotrochozoa</taxon>
        <taxon>Platyhelminthes</taxon>
        <taxon>Monogenea</taxon>
        <taxon>Polyopisthocotylea</taxon>
        <taxon>Polystomatidea</taxon>
        <taxon>Polystomatidae</taxon>
        <taxon>Protopolystoma</taxon>
    </lineage>
</organism>
<name>A0A448WRW3_9PLAT</name>
<comment type="caution">
    <text evidence="1">The sequence shown here is derived from an EMBL/GenBank/DDBJ whole genome shotgun (WGS) entry which is preliminary data.</text>
</comment>
<proteinExistence type="predicted"/>
<reference evidence="1" key="1">
    <citation type="submission" date="2018-11" db="EMBL/GenBank/DDBJ databases">
        <authorList>
            <consortium name="Pathogen Informatics"/>
        </authorList>
    </citation>
    <scope>NUCLEOTIDE SEQUENCE</scope>
</reference>
<accession>A0A448WRW3</accession>
<gene>
    <name evidence="1" type="ORF">PXEA_LOCUS12140</name>
</gene>
<evidence type="ECO:0000313" key="1">
    <source>
        <dbReference type="EMBL" id="VEL18700.1"/>
    </source>
</evidence>
<evidence type="ECO:0000313" key="2">
    <source>
        <dbReference type="Proteomes" id="UP000784294"/>
    </source>
</evidence>
<sequence>MCPFGTYKVALSSERLGSDSNAYGYWALTSRILSSIKPSKPEKTVDIYLWSPAASKVDY</sequence>
<protein>
    <submittedName>
        <fullName evidence="1">Uncharacterized protein</fullName>
    </submittedName>
</protein>
<dbReference type="EMBL" id="CAAALY010038215">
    <property type="protein sequence ID" value="VEL18700.1"/>
    <property type="molecule type" value="Genomic_DNA"/>
</dbReference>